<dbReference type="SUPFAM" id="SSF48403">
    <property type="entry name" value="Ankyrin repeat"/>
    <property type="match status" value="1"/>
</dbReference>
<feature type="repeat" description="ANK" evidence="1">
    <location>
        <begin position="109"/>
        <end position="142"/>
    </location>
</feature>
<organism evidence="3 4">
    <name type="scientific">Cladobotryum mycophilum</name>
    <dbReference type="NCBI Taxonomy" id="491253"/>
    <lineage>
        <taxon>Eukaryota</taxon>
        <taxon>Fungi</taxon>
        <taxon>Dikarya</taxon>
        <taxon>Ascomycota</taxon>
        <taxon>Pezizomycotina</taxon>
        <taxon>Sordariomycetes</taxon>
        <taxon>Hypocreomycetidae</taxon>
        <taxon>Hypocreales</taxon>
        <taxon>Hypocreaceae</taxon>
        <taxon>Cladobotryum</taxon>
    </lineage>
</organism>
<feature type="repeat" description="ANK" evidence="1">
    <location>
        <begin position="38"/>
        <end position="70"/>
    </location>
</feature>
<dbReference type="InterPro" id="IPR002110">
    <property type="entry name" value="Ankyrin_rpt"/>
</dbReference>
<dbReference type="Proteomes" id="UP001338125">
    <property type="component" value="Unassembled WGS sequence"/>
</dbReference>
<gene>
    <name evidence="3" type="ORF">PT974_07110</name>
</gene>
<dbReference type="PROSITE" id="PS50297">
    <property type="entry name" value="ANK_REP_REGION"/>
    <property type="match status" value="1"/>
</dbReference>
<dbReference type="PANTHER" id="PTHR34706">
    <property type="entry name" value="SLR1338 PROTEIN"/>
    <property type="match status" value="1"/>
</dbReference>
<feature type="compositionally biased region" description="Basic and acidic residues" evidence="2">
    <location>
        <begin position="381"/>
        <end position="394"/>
    </location>
</feature>
<dbReference type="EMBL" id="JAVFKD010000012">
    <property type="protein sequence ID" value="KAK5993675.1"/>
    <property type="molecule type" value="Genomic_DNA"/>
</dbReference>
<feature type="compositionally biased region" description="Basic and acidic residues" evidence="2">
    <location>
        <begin position="342"/>
        <end position="356"/>
    </location>
</feature>
<feature type="compositionally biased region" description="Basic and acidic residues" evidence="2">
    <location>
        <begin position="500"/>
        <end position="524"/>
    </location>
</feature>
<evidence type="ECO:0000256" key="1">
    <source>
        <dbReference type="PROSITE-ProRule" id="PRU00023"/>
    </source>
</evidence>
<dbReference type="PANTHER" id="PTHR34706:SF3">
    <property type="entry name" value="ANKYRIN REPEAT PROTEIN (AFU_ORTHOLOGUE AFUA_7G06200)"/>
    <property type="match status" value="1"/>
</dbReference>
<proteinExistence type="predicted"/>
<comment type="caution">
    <text evidence="3">The sequence shown here is derived from an EMBL/GenBank/DDBJ whole genome shotgun (WGS) entry which is preliminary data.</text>
</comment>
<dbReference type="Gene3D" id="1.25.40.20">
    <property type="entry name" value="Ankyrin repeat-containing domain"/>
    <property type="match status" value="1"/>
</dbReference>
<accession>A0ABR0SPH6</accession>
<keyword evidence="1" id="KW-0040">ANK repeat</keyword>
<dbReference type="InterPro" id="IPR036770">
    <property type="entry name" value="Ankyrin_rpt-contain_sf"/>
</dbReference>
<name>A0ABR0SPH6_9HYPO</name>
<dbReference type="Pfam" id="PF12796">
    <property type="entry name" value="Ank_2"/>
    <property type="match status" value="1"/>
</dbReference>
<dbReference type="SMART" id="SM00248">
    <property type="entry name" value="ANK"/>
    <property type="match status" value="3"/>
</dbReference>
<keyword evidence="4" id="KW-1185">Reference proteome</keyword>
<feature type="compositionally biased region" description="Basic and acidic residues" evidence="2">
    <location>
        <begin position="428"/>
        <end position="438"/>
    </location>
</feature>
<dbReference type="PROSITE" id="PS50088">
    <property type="entry name" value="ANK_REPEAT"/>
    <property type="match status" value="2"/>
</dbReference>
<evidence type="ECO:0000313" key="4">
    <source>
        <dbReference type="Proteomes" id="UP001338125"/>
    </source>
</evidence>
<feature type="compositionally biased region" description="Acidic residues" evidence="2">
    <location>
        <begin position="300"/>
        <end position="310"/>
    </location>
</feature>
<feature type="region of interest" description="Disordered" evidence="2">
    <location>
        <begin position="300"/>
        <end position="368"/>
    </location>
</feature>
<reference evidence="3 4" key="1">
    <citation type="submission" date="2024-01" db="EMBL/GenBank/DDBJ databases">
        <title>Complete genome of Cladobotryum mycophilum ATHUM6906.</title>
        <authorList>
            <person name="Christinaki A.C."/>
            <person name="Myridakis A.I."/>
            <person name="Kouvelis V.N."/>
        </authorList>
    </citation>
    <scope>NUCLEOTIDE SEQUENCE [LARGE SCALE GENOMIC DNA]</scope>
    <source>
        <strain evidence="3 4">ATHUM6906</strain>
    </source>
</reference>
<evidence type="ECO:0000313" key="3">
    <source>
        <dbReference type="EMBL" id="KAK5993675.1"/>
    </source>
</evidence>
<sequence>MATIFTAAADGTLLSPGDLDTYRQSTSDSFDINALDAKGRTALSYGAFKGHVGVVKLLANEGADVNKLSKGDRTALWYATAGKMHRKNRLDIVAHLVERGAAVDTQASDGYTPLMKVIEDQHDPDIISYLVDHGASTTIRKHQPDGPTPEDLAEATGDARIIRALKPVAQRTATRAEYINKILSYISFVVAMVNNFITDVIPSHFKKLFGIDGKDAVDAHKTDSAEIRDTDSAEIQEDDLVDTREIPTEIHDANLVETHEADSTEVQEVDVTETREPDSVEIQEINLAEIQKVDLADALEDSTEVQEADVAETREPDSVEVQETDLTENKNSDLTDALESSTEVRETDVAETREADSVGVQETDLTEIDEAHSAEIQAELTETHESATETHDTNPVEIPVTNSTDIQEPDLNDTRESSTESPEAIVTETHEPVQKTDPVEIDETSSVEIQAGLTETRETDSAEIQEAHLAEIHDTNPVETHETESPVVHGTDLNEMQDTESTKSHESDWVKIPKTDSTETHDTDSTYIQETDSAETHETDLIDTHETELTETHDEVETPEPQTAVDFKDEIDAHLTQAGLSKLFADNDSFLQQVADNAAKLKADPSNPLRVDDDIRNLTTIALYQPVIYCDDSTSMWDGTRIQDQINLVKHISRISTRLVPNGYGSSLQFLNSVHDLDSSLSSDKVAEAINTKKILDPLVYDVLNKSDGKLHRPLLISCLTDGNPTGEAPETFQRAILECVEFLEQKGYQKTAVRFQIGQIGNDEDAEAFLKELRDDSRLKDVLSCSTQRLDEEYKKVQENDEDLEHWLLETLLGPIANPDTN</sequence>
<feature type="region of interest" description="Disordered" evidence="2">
    <location>
        <begin position="479"/>
        <end position="538"/>
    </location>
</feature>
<evidence type="ECO:0000256" key="2">
    <source>
        <dbReference type="SAM" id="MobiDB-lite"/>
    </source>
</evidence>
<protein>
    <submittedName>
        <fullName evidence="3">Ankyrin-2</fullName>
    </submittedName>
</protein>
<feature type="region of interest" description="Disordered" evidence="2">
    <location>
        <begin position="381"/>
        <end position="446"/>
    </location>
</feature>